<name>A0A5S9BYZ2_9CAUD</name>
<dbReference type="GeneID" id="55802850"/>
<dbReference type="RefSeq" id="YP_009873729.1">
    <property type="nucleotide sequence ID" value="NC_049340.1"/>
</dbReference>
<proteinExistence type="predicted"/>
<sequence>MTHSELIEIGYKWCMTKCGFAFKDLRTQNREVPDVIGFRSECTFLLEAKASRADFLQDKNKIFRQNPWMVWVILDFLLHQRV</sequence>
<evidence type="ECO:0000313" key="1">
    <source>
        <dbReference type="EMBL" id="BBI90437.1"/>
    </source>
</evidence>
<accession>A0A5S9BYZ2</accession>
<dbReference type="EMBL" id="AP019524">
    <property type="protein sequence ID" value="BBI90437.1"/>
    <property type="molecule type" value="Genomic_DNA"/>
</dbReference>
<dbReference type="KEGG" id="vg:55802850"/>
<keyword evidence="2" id="KW-1185">Reference proteome</keyword>
<reference evidence="1 2" key="1">
    <citation type="journal article" date="2019" name="Arch. Virol.">
        <title>A novel jumbo Tenacibaculum maritimum lytic phage with head-fiber-like appendages.</title>
        <authorList>
            <person name="Kawato Y."/>
            <person name="Istiqomah I."/>
            <person name="Gaafar A.Y."/>
            <person name="Hanaoka M."/>
            <person name="Ishimaru K."/>
            <person name="Yasuike M."/>
            <person name="Nishiki I."/>
            <person name="Nakamura Y."/>
            <person name="Fujiwara A."/>
            <person name="Nakai T."/>
        </authorList>
    </citation>
    <scope>NUCLEOTIDE SEQUENCE [LARGE SCALE GENOMIC DNA]</scope>
    <source>
        <strain evidence="1 2">PTm1</strain>
    </source>
</reference>
<dbReference type="Proteomes" id="UP000422648">
    <property type="component" value="Segment"/>
</dbReference>
<evidence type="ECO:0000313" key="2">
    <source>
        <dbReference type="Proteomes" id="UP000422648"/>
    </source>
</evidence>
<protein>
    <submittedName>
        <fullName evidence="1">Uncharacterized protein</fullName>
    </submittedName>
</protein>
<organism evidence="1 2">
    <name type="scientific">Tenacibaculum phage PTm1</name>
    <dbReference type="NCBI Taxonomy" id="2547425"/>
    <lineage>
        <taxon>Viruses</taxon>
        <taxon>Duplodnaviria</taxon>
        <taxon>Heunggongvirae</taxon>
        <taxon>Uroviricota</taxon>
        <taxon>Caudoviricetes</taxon>
        <taxon>Shirahamavirus</taxon>
        <taxon>Shirahamavirus PTm1</taxon>
    </lineage>
</organism>